<proteinExistence type="predicted"/>
<protein>
    <submittedName>
        <fullName evidence="1">Uncharacterized protein</fullName>
    </submittedName>
</protein>
<gene>
    <name evidence="1" type="ORF">MLD38_034414</name>
</gene>
<evidence type="ECO:0000313" key="2">
    <source>
        <dbReference type="Proteomes" id="UP001057402"/>
    </source>
</evidence>
<reference evidence="2" key="1">
    <citation type="journal article" date="2023" name="Front. Plant Sci.">
        <title>Chromosomal-level genome assembly of Melastoma candidum provides insights into trichome evolution.</title>
        <authorList>
            <person name="Zhong Y."/>
            <person name="Wu W."/>
            <person name="Sun C."/>
            <person name="Zou P."/>
            <person name="Liu Y."/>
            <person name="Dai S."/>
            <person name="Zhou R."/>
        </authorList>
    </citation>
    <scope>NUCLEOTIDE SEQUENCE [LARGE SCALE GENOMIC DNA]</scope>
</reference>
<sequence>MGPLTEAYKWSNCGQEDVAGEGETGKVYRANFHDRQGRSVLKLRPAFQNTASLDNQMRHLVYLIENAILNLPRIEEHGGKYFLDAKTFQKVKFVYPKNKDSGELMRTSFDEGNLPSEFGGRAMLSYDHEEFSRLMTWDDKKAANLRCATKGLVKSKASCIQGLRSHLSLRKLNCSLAGAEAGL</sequence>
<comment type="caution">
    <text evidence="1">The sequence shown here is derived from an EMBL/GenBank/DDBJ whole genome shotgun (WGS) entry which is preliminary data.</text>
</comment>
<name>A0ACB9MBY5_9MYRT</name>
<keyword evidence="2" id="KW-1185">Reference proteome</keyword>
<dbReference type="Proteomes" id="UP001057402">
    <property type="component" value="Chromosome 10"/>
</dbReference>
<evidence type="ECO:0000313" key="1">
    <source>
        <dbReference type="EMBL" id="KAI4320987.1"/>
    </source>
</evidence>
<accession>A0ACB9MBY5</accession>
<dbReference type="EMBL" id="CM042889">
    <property type="protein sequence ID" value="KAI4320987.1"/>
    <property type="molecule type" value="Genomic_DNA"/>
</dbReference>
<organism evidence="1 2">
    <name type="scientific">Melastoma candidum</name>
    <dbReference type="NCBI Taxonomy" id="119954"/>
    <lineage>
        <taxon>Eukaryota</taxon>
        <taxon>Viridiplantae</taxon>
        <taxon>Streptophyta</taxon>
        <taxon>Embryophyta</taxon>
        <taxon>Tracheophyta</taxon>
        <taxon>Spermatophyta</taxon>
        <taxon>Magnoliopsida</taxon>
        <taxon>eudicotyledons</taxon>
        <taxon>Gunneridae</taxon>
        <taxon>Pentapetalae</taxon>
        <taxon>rosids</taxon>
        <taxon>malvids</taxon>
        <taxon>Myrtales</taxon>
        <taxon>Melastomataceae</taxon>
        <taxon>Melastomatoideae</taxon>
        <taxon>Melastomateae</taxon>
        <taxon>Melastoma</taxon>
    </lineage>
</organism>